<evidence type="ECO:0000256" key="1">
    <source>
        <dbReference type="SAM" id="MobiDB-lite"/>
    </source>
</evidence>
<feature type="compositionally biased region" description="Basic and acidic residues" evidence="1">
    <location>
        <begin position="32"/>
        <end position="43"/>
    </location>
</feature>
<feature type="region of interest" description="Disordered" evidence="1">
    <location>
        <begin position="90"/>
        <end position="149"/>
    </location>
</feature>
<keyword evidence="3" id="KW-1185">Reference proteome</keyword>
<comment type="caution">
    <text evidence="2">The sequence shown here is derived from an EMBL/GenBank/DDBJ whole genome shotgun (WGS) entry which is preliminary data.</text>
</comment>
<protein>
    <submittedName>
        <fullName evidence="2">Uncharacterized protein</fullName>
    </submittedName>
</protein>
<feature type="compositionally biased region" description="Basic and acidic residues" evidence="1">
    <location>
        <begin position="139"/>
        <end position="149"/>
    </location>
</feature>
<reference evidence="2" key="1">
    <citation type="journal article" date="2022" name="bioRxiv">
        <title>Sequencing and chromosome-scale assembly of the giantPleurodeles waltlgenome.</title>
        <authorList>
            <person name="Brown T."/>
            <person name="Elewa A."/>
            <person name="Iarovenko S."/>
            <person name="Subramanian E."/>
            <person name="Araus A.J."/>
            <person name="Petzold A."/>
            <person name="Susuki M."/>
            <person name="Suzuki K.-i.T."/>
            <person name="Hayashi T."/>
            <person name="Toyoda A."/>
            <person name="Oliveira C."/>
            <person name="Osipova E."/>
            <person name="Leigh N.D."/>
            <person name="Simon A."/>
            <person name="Yun M.H."/>
        </authorList>
    </citation>
    <scope>NUCLEOTIDE SEQUENCE</scope>
    <source>
        <strain evidence="2">20211129_DDA</strain>
        <tissue evidence="2">Liver</tissue>
    </source>
</reference>
<proteinExistence type="predicted"/>
<feature type="region of interest" description="Disordered" evidence="1">
    <location>
        <begin position="32"/>
        <end position="76"/>
    </location>
</feature>
<evidence type="ECO:0000313" key="3">
    <source>
        <dbReference type="Proteomes" id="UP001066276"/>
    </source>
</evidence>
<name>A0AAV7V6T2_PLEWA</name>
<accession>A0AAV7V6T2</accession>
<dbReference type="Proteomes" id="UP001066276">
    <property type="component" value="Chromosome 2_1"/>
</dbReference>
<organism evidence="2 3">
    <name type="scientific">Pleurodeles waltl</name>
    <name type="common">Iberian ribbed newt</name>
    <dbReference type="NCBI Taxonomy" id="8319"/>
    <lineage>
        <taxon>Eukaryota</taxon>
        <taxon>Metazoa</taxon>
        <taxon>Chordata</taxon>
        <taxon>Craniata</taxon>
        <taxon>Vertebrata</taxon>
        <taxon>Euteleostomi</taxon>
        <taxon>Amphibia</taxon>
        <taxon>Batrachia</taxon>
        <taxon>Caudata</taxon>
        <taxon>Salamandroidea</taxon>
        <taxon>Salamandridae</taxon>
        <taxon>Pleurodelinae</taxon>
        <taxon>Pleurodeles</taxon>
    </lineage>
</organism>
<dbReference type="AlphaFoldDB" id="A0AAV7V6T2"/>
<sequence length="149" mass="16577">METQGRLPALLYLRMVEQAETWSALPVCPSERDTCDGSDRSDQHAIVPSAVSAGGDPEVTERATLPNGSTWCPRDERAVKGEVLERQEEIVGSGNLQEAAVEQTRRNKKTKEERSLRSSGVPGERTRLEPRALTVSTWDEDRQPREAYA</sequence>
<gene>
    <name evidence="2" type="ORF">NDU88_000939</name>
</gene>
<dbReference type="EMBL" id="JANPWB010000003">
    <property type="protein sequence ID" value="KAJ1197077.1"/>
    <property type="molecule type" value="Genomic_DNA"/>
</dbReference>
<evidence type="ECO:0000313" key="2">
    <source>
        <dbReference type="EMBL" id="KAJ1197077.1"/>
    </source>
</evidence>